<reference evidence="12 13" key="1">
    <citation type="submission" date="2023-10" db="EMBL/GenBank/DDBJ databases">
        <title>Comparative genomics analysis reveals potential genetic determinants of host preference in Cryptosporidium xiaoi.</title>
        <authorList>
            <person name="Xiao L."/>
            <person name="Li J."/>
        </authorList>
    </citation>
    <scope>NUCLEOTIDE SEQUENCE [LARGE SCALE GENOMIC DNA]</scope>
    <source>
        <strain evidence="12 13">52996</strain>
    </source>
</reference>
<dbReference type="GO" id="GO:0004376">
    <property type="term" value="F:GPI mannosyltransferase activity"/>
    <property type="evidence" value="ECO:0007669"/>
    <property type="project" value="InterPro"/>
</dbReference>
<dbReference type="AlphaFoldDB" id="A0AAV9Y0I2"/>
<dbReference type="Pfam" id="PF04188">
    <property type="entry name" value="Mannosyl_trans2"/>
    <property type="match status" value="1"/>
</dbReference>
<comment type="pathway">
    <text evidence="2 11">Glycolipid biosynthesis; glycosylphosphatidylinositol-anchor biosynthesis.</text>
</comment>
<keyword evidence="13" id="KW-1185">Reference proteome</keyword>
<evidence type="ECO:0000256" key="7">
    <source>
        <dbReference type="ARBA" id="ARBA00022692"/>
    </source>
</evidence>
<evidence type="ECO:0000256" key="8">
    <source>
        <dbReference type="ARBA" id="ARBA00022824"/>
    </source>
</evidence>
<keyword evidence="7 11" id="KW-0812">Transmembrane</keyword>
<proteinExistence type="inferred from homology"/>
<sequence>MKLNIRRVVLLSAFSRLVCIFISFFVNDIFSGLRNTGILNLYLDNESKKYQNTITWKFVKSFINWDGEYYLRVSYFGDYEYEHQHAFFPLYPMMVNVISRLFYKLSESKIIINMIVGVFLSNMAFIIASVGLYLFQCELNKRIKVKNVVFPGVSTLFFIFPSSNIFNSAMYSESLFACFNFWSAFFILKAEHYSKKNGFYSFKNIIYLISSVLFMSFTSGVRSNGILNSIPLFLYFLATTPTPSRNLSNITPFFIHWSIAFTLFITSISPFLAYLTFSYLRYCTNLNIPRPWCYKQIPNIYSFVQGEYWNNGPFNYWKIQKIDRFIIVIPCITVSFMSLSMFLKYSKKNKFSENIRATINNVLQNFNNASTFIGYAFQIYFLLLSIPIFGYIEVLIRLLNCIPVFFTFTGYFYNSYPKYSKYILLFQIFSFIFGNIWFPNFLPWT</sequence>
<dbReference type="GO" id="GO:0031501">
    <property type="term" value="C:mannosyltransferase complex"/>
    <property type="evidence" value="ECO:0007669"/>
    <property type="project" value="TreeGrafter"/>
</dbReference>
<evidence type="ECO:0000256" key="2">
    <source>
        <dbReference type="ARBA" id="ARBA00004687"/>
    </source>
</evidence>
<keyword evidence="10 11" id="KW-0472">Membrane</keyword>
<feature type="transmembrane region" description="Helical" evidence="11">
    <location>
        <begin position="394"/>
        <end position="413"/>
    </location>
</feature>
<feature type="transmembrane region" description="Helical" evidence="11">
    <location>
        <begin position="7"/>
        <end position="26"/>
    </location>
</feature>
<dbReference type="PANTHER" id="PTHR12468">
    <property type="entry name" value="GPI MANNOSYLTRANSFERASE 2"/>
    <property type="match status" value="1"/>
</dbReference>
<keyword evidence="4 11" id="KW-0337">GPI-anchor biosynthesis</keyword>
<accession>A0AAV9Y0I2</accession>
<feature type="transmembrane region" description="Helical" evidence="11">
    <location>
        <begin position="422"/>
        <end position="442"/>
    </location>
</feature>
<dbReference type="InterPro" id="IPR007315">
    <property type="entry name" value="PIG-V/Gpi18"/>
</dbReference>
<evidence type="ECO:0000313" key="12">
    <source>
        <dbReference type="EMBL" id="KAK6590357.1"/>
    </source>
</evidence>
<evidence type="ECO:0000256" key="6">
    <source>
        <dbReference type="ARBA" id="ARBA00022679"/>
    </source>
</evidence>
<dbReference type="PANTHER" id="PTHR12468:SF2">
    <property type="entry name" value="GPI MANNOSYLTRANSFERASE 2"/>
    <property type="match status" value="1"/>
</dbReference>
<evidence type="ECO:0000256" key="4">
    <source>
        <dbReference type="ARBA" id="ARBA00022502"/>
    </source>
</evidence>
<comment type="subcellular location">
    <subcellularLocation>
        <location evidence="1 11">Endoplasmic reticulum membrane</location>
        <topology evidence="1 11">Multi-pass membrane protein</topology>
    </subcellularLocation>
</comment>
<dbReference type="GO" id="GO:0005789">
    <property type="term" value="C:endoplasmic reticulum membrane"/>
    <property type="evidence" value="ECO:0007669"/>
    <property type="project" value="UniProtKB-SubCell"/>
</dbReference>
<keyword evidence="5 11" id="KW-0328">Glycosyltransferase</keyword>
<feature type="transmembrane region" description="Helical" evidence="11">
    <location>
        <begin position="200"/>
        <end position="219"/>
    </location>
</feature>
<dbReference type="EMBL" id="JAWDEY010000007">
    <property type="protein sequence ID" value="KAK6590357.1"/>
    <property type="molecule type" value="Genomic_DNA"/>
</dbReference>
<evidence type="ECO:0000256" key="10">
    <source>
        <dbReference type="ARBA" id="ARBA00023136"/>
    </source>
</evidence>
<protein>
    <recommendedName>
        <fullName evidence="11">GPI mannosyltransferase 2</fullName>
        <ecNumber evidence="11">2.4.1.-</ecNumber>
    </recommendedName>
</protein>
<evidence type="ECO:0000256" key="5">
    <source>
        <dbReference type="ARBA" id="ARBA00022676"/>
    </source>
</evidence>
<feature type="transmembrane region" description="Helical" evidence="11">
    <location>
        <begin position="325"/>
        <end position="345"/>
    </location>
</feature>
<feature type="transmembrane region" description="Helical" evidence="11">
    <location>
        <begin position="169"/>
        <end position="188"/>
    </location>
</feature>
<comment type="function">
    <text evidence="11">Mannosyltransferase involved in glycosylphosphatidylinositol-anchor biosynthesis.</text>
</comment>
<keyword evidence="6 11" id="KW-0808">Transferase</keyword>
<comment type="caution">
    <text evidence="12">The sequence shown here is derived from an EMBL/GenBank/DDBJ whole genome shotgun (WGS) entry which is preliminary data.</text>
</comment>
<keyword evidence="9 11" id="KW-1133">Transmembrane helix</keyword>
<evidence type="ECO:0000256" key="11">
    <source>
        <dbReference type="RuleBase" id="RU363112"/>
    </source>
</evidence>
<dbReference type="EC" id="2.4.1.-" evidence="11"/>
<dbReference type="Proteomes" id="UP001311799">
    <property type="component" value="Unassembled WGS sequence"/>
</dbReference>
<name>A0AAV9Y0I2_9CRYT</name>
<evidence type="ECO:0000256" key="9">
    <source>
        <dbReference type="ARBA" id="ARBA00022989"/>
    </source>
</evidence>
<keyword evidence="8 11" id="KW-0256">Endoplasmic reticulum</keyword>
<evidence type="ECO:0000256" key="3">
    <source>
        <dbReference type="ARBA" id="ARBA00008698"/>
    </source>
</evidence>
<comment type="similarity">
    <text evidence="3 11">Belongs to the PIGV family.</text>
</comment>
<organism evidence="12 13">
    <name type="scientific">Cryptosporidium xiaoi</name>
    <dbReference type="NCBI Taxonomy" id="659607"/>
    <lineage>
        <taxon>Eukaryota</taxon>
        <taxon>Sar</taxon>
        <taxon>Alveolata</taxon>
        <taxon>Apicomplexa</taxon>
        <taxon>Conoidasida</taxon>
        <taxon>Coccidia</taxon>
        <taxon>Eucoccidiorida</taxon>
        <taxon>Eimeriorina</taxon>
        <taxon>Cryptosporidiidae</taxon>
        <taxon>Cryptosporidium</taxon>
    </lineage>
</organism>
<feature type="transmembrane region" description="Helical" evidence="11">
    <location>
        <begin position="110"/>
        <end position="135"/>
    </location>
</feature>
<feature type="transmembrane region" description="Helical" evidence="11">
    <location>
        <begin position="254"/>
        <end position="277"/>
    </location>
</feature>
<evidence type="ECO:0000313" key="13">
    <source>
        <dbReference type="Proteomes" id="UP001311799"/>
    </source>
</evidence>
<dbReference type="GO" id="GO:0006506">
    <property type="term" value="P:GPI anchor biosynthetic process"/>
    <property type="evidence" value="ECO:0007669"/>
    <property type="project" value="UniProtKB-KW"/>
</dbReference>
<dbReference type="GO" id="GO:0000009">
    <property type="term" value="F:alpha-1,6-mannosyltransferase activity"/>
    <property type="evidence" value="ECO:0007669"/>
    <property type="project" value="InterPro"/>
</dbReference>
<evidence type="ECO:0000256" key="1">
    <source>
        <dbReference type="ARBA" id="ARBA00004477"/>
    </source>
</evidence>
<feature type="transmembrane region" description="Helical" evidence="11">
    <location>
        <begin position="366"/>
        <end position="388"/>
    </location>
</feature>
<gene>
    <name evidence="12" type="ORF">RS030_162547</name>
</gene>